<reference evidence="1 2" key="1">
    <citation type="submission" date="2019-06" db="EMBL/GenBank/DDBJ databases">
        <title>Whole genome shotgun sequence of Nitrobacter winogradskyi NBRC 14297.</title>
        <authorList>
            <person name="Hosoyama A."/>
            <person name="Uohara A."/>
            <person name="Ohji S."/>
            <person name="Ichikawa N."/>
        </authorList>
    </citation>
    <scope>NUCLEOTIDE SEQUENCE [LARGE SCALE GENOMIC DNA]</scope>
    <source>
        <strain evidence="1 2">NBRC 14297</strain>
    </source>
</reference>
<proteinExistence type="predicted"/>
<dbReference type="AlphaFoldDB" id="A0A4Y3WDI6"/>
<accession>A0A4Y3WDI6</accession>
<gene>
    <name evidence="1" type="ORF">NWI01_29840</name>
</gene>
<evidence type="ECO:0000313" key="1">
    <source>
        <dbReference type="EMBL" id="GEC17092.1"/>
    </source>
</evidence>
<dbReference type="EMBL" id="BJNF01000088">
    <property type="protein sequence ID" value="GEC17092.1"/>
    <property type="molecule type" value="Genomic_DNA"/>
</dbReference>
<sequence length="61" mass="6701">MFVASHGSFSRLRVIWPPDEWRAVMTLPKINAADRADSDNPLISVNVHALAANRPTSIEAS</sequence>
<organism evidence="1 2">
    <name type="scientific">Nitrobacter winogradskyi</name>
    <name type="common">Nitrobacter agilis</name>
    <dbReference type="NCBI Taxonomy" id="913"/>
    <lineage>
        <taxon>Bacteria</taxon>
        <taxon>Pseudomonadati</taxon>
        <taxon>Pseudomonadota</taxon>
        <taxon>Alphaproteobacteria</taxon>
        <taxon>Hyphomicrobiales</taxon>
        <taxon>Nitrobacteraceae</taxon>
        <taxon>Nitrobacter</taxon>
    </lineage>
</organism>
<name>A0A4Y3WDI6_NITWI</name>
<evidence type="ECO:0000313" key="2">
    <source>
        <dbReference type="Proteomes" id="UP000318825"/>
    </source>
</evidence>
<dbReference type="Proteomes" id="UP000318825">
    <property type="component" value="Unassembled WGS sequence"/>
</dbReference>
<comment type="caution">
    <text evidence="1">The sequence shown here is derived from an EMBL/GenBank/DDBJ whole genome shotgun (WGS) entry which is preliminary data.</text>
</comment>
<protein>
    <submittedName>
        <fullName evidence="1">Uncharacterized protein</fullName>
    </submittedName>
</protein>